<comment type="subcellular location">
    <subcellularLocation>
        <location evidence="1">Cell membrane</location>
        <topology evidence="1">Multi-pass membrane protein</topology>
    </subcellularLocation>
</comment>
<evidence type="ECO:0000256" key="2">
    <source>
        <dbReference type="ARBA" id="ARBA00022475"/>
    </source>
</evidence>
<evidence type="ECO:0000256" key="6">
    <source>
        <dbReference type="SAM" id="Phobius"/>
    </source>
</evidence>
<dbReference type="GO" id="GO:0005886">
    <property type="term" value="C:plasma membrane"/>
    <property type="evidence" value="ECO:0007669"/>
    <property type="project" value="UniProtKB-SubCell"/>
</dbReference>
<feature type="transmembrane region" description="Helical" evidence="6">
    <location>
        <begin position="30"/>
        <end position="46"/>
    </location>
</feature>
<proteinExistence type="predicted"/>
<dbReference type="InterPro" id="IPR005538">
    <property type="entry name" value="LrgA/CidA"/>
</dbReference>
<keyword evidence="3 6" id="KW-0812">Transmembrane</keyword>
<dbReference type="PANTHER" id="PTHR33931:SF2">
    <property type="entry name" value="HOLIN-LIKE PROTEIN CIDA"/>
    <property type="match status" value="1"/>
</dbReference>
<keyword evidence="2" id="KW-1003">Cell membrane</keyword>
<evidence type="ECO:0000256" key="4">
    <source>
        <dbReference type="ARBA" id="ARBA00022989"/>
    </source>
</evidence>
<sequence length="118" mass="13305">MKYLYQFLIIALITFISELLNYIIPLTIPASIYGLVIMLVLLKSGVLKLKYIKDVGSFLLDTMPIMFVPIGVEIITLYSAMTDFIFPATVITIVTTIIVMVVTGLVSQKIIRRDKENM</sequence>
<protein>
    <submittedName>
        <fullName evidence="7">CidA/LrgA family protein</fullName>
    </submittedName>
</protein>
<dbReference type="EMBL" id="QUSM01000003">
    <property type="protein sequence ID" value="RGD74519.1"/>
    <property type="molecule type" value="Genomic_DNA"/>
</dbReference>
<evidence type="ECO:0000313" key="8">
    <source>
        <dbReference type="Proteomes" id="UP000261212"/>
    </source>
</evidence>
<dbReference type="PANTHER" id="PTHR33931">
    <property type="entry name" value="HOLIN-LIKE PROTEIN CIDA-RELATED"/>
    <property type="match status" value="1"/>
</dbReference>
<name>A0A3E3E015_9FIRM</name>
<reference evidence="7 8" key="1">
    <citation type="submission" date="2018-08" db="EMBL/GenBank/DDBJ databases">
        <title>A genome reference for cultivated species of the human gut microbiota.</title>
        <authorList>
            <person name="Zou Y."/>
            <person name="Xue W."/>
            <person name="Luo G."/>
        </authorList>
    </citation>
    <scope>NUCLEOTIDE SEQUENCE [LARGE SCALE GENOMIC DNA]</scope>
    <source>
        <strain evidence="7 8">AM25-6</strain>
    </source>
</reference>
<dbReference type="RefSeq" id="WP_117532223.1">
    <property type="nucleotide sequence ID" value="NZ_CP176644.1"/>
</dbReference>
<comment type="caution">
    <text evidence="7">The sequence shown here is derived from an EMBL/GenBank/DDBJ whole genome shotgun (WGS) entry which is preliminary data.</text>
</comment>
<feature type="transmembrane region" description="Helical" evidence="6">
    <location>
        <begin position="58"/>
        <end position="78"/>
    </location>
</feature>
<organism evidence="7 8">
    <name type="scientific">Anaerofustis stercorihominis</name>
    <dbReference type="NCBI Taxonomy" id="214853"/>
    <lineage>
        <taxon>Bacteria</taxon>
        <taxon>Bacillati</taxon>
        <taxon>Bacillota</taxon>
        <taxon>Clostridia</taxon>
        <taxon>Eubacteriales</taxon>
        <taxon>Eubacteriaceae</taxon>
        <taxon>Anaerofustis</taxon>
    </lineage>
</organism>
<evidence type="ECO:0000256" key="3">
    <source>
        <dbReference type="ARBA" id="ARBA00022692"/>
    </source>
</evidence>
<evidence type="ECO:0000256" key="1">
    <source>
        <dbReference type="ARBA" id="ARBA00004651"/>
    </source>
</evidence>
<dbReference type="AlphaFoldDB" id="A0A3E3E015"/>
<keyword evidence="5 6" id="KW-0472">Membrane</keyword>
<evidence type="ECO:0000256" key="5">
    <source>
        <dbReference type="ARBA" id="ARBA00023136"/>
    </source>
</evidence>
<keyword evidence="4 6" id="KW-1133">Transmembrane helix</keyword>
<evidence type="ECO:0000313" key="7">
    <source>
        <dbReference type="EMBL" id="RGD74519.1"/>
    </source>
</evidence>
<accession>A0A3E3E015</accession>
<feature type="transmembrane region" description="Helical" evidence="6">
    <location>
        <begin position="84"/>
        <end position="106"/>
    </location>
</feature>
<dbReference type="Pfam" id="PF03788">
    <property type="entry name" value="LrgA"/>
    <property type="match status" value="1"/>
</dbReference>
<gene>
    <name evidence="7" type="ORF">DW687_07110</name>
</gene>
<dbReference type="Proteomes" id="UP000261212">
    <property type="component" value="Unassembled WGS sequence"/>
</dbReference>